<proteinExistence type="predicted"/>
<dbReference type="EMBL" id="MU129024">
    <property type="protein sequence ID" value="KAF9510020.1"/>
    <property type="molecule type" value="Genomic_DNA"/>
</dbReference>
<evidence type="ECO:0000256" key="1">
    <source>
        <dbReference type="ARBA" id="ARBA00022574"/>
    </source>
</evidence>
<keyword evidence="2" id="KW-0677">Repeat</keyword>
<feature type="compositionally biased region" description="Basic and acidic residues" evidence="3">
    <location>
        <begin position="66"/>
        <end position="75"/>
    </location>
</feature>
<feature type="domain" description="GATOR2 complex protein MIO zinc-ribbon like" evidence="4">
    <location>
        <begin position="409"/>
        <end position="522"/>
    </location>
</feature>
<gene>
    <name evidence="6" type="ORF">BS47DRAFT_103591</name>
</gene>
<dbReference type="AlphaFoldDB" id="A0A9P6AQD7"/>
<dbReference type="GO" id="GO:0005737">
    <property type="term" value="C:cytoplasm"/>
    <property type="evidence" value="ECO:0007669"/>
    <property type="project" value="TreeGrafter"/>
</dbReference>
<dbReference type="InterPro" id="IPR037593">
    <property type="entry name" value="MIOS/Sea4"/>
</dbReference>
<comment type="caution">
    <text evidence="6">The sequence shown here is derived from an EMBL/GenBank/DDBJ whole genome shotgun (WGS) entry which is preliminary data.</text>
</comment>
<dbReference type="PANTHER" id="PTHR16453">
    <property type="entry name" value="WD40 DOMAIN-CONTAINING PROTEIN MIO FAMILY MEMBER"/>
    <property type="match status" value="1"/>
</dbReference>
<dbReference type="GO" id="GO:1904263">
    <property type="term" value="P:positive regulation of TORC1 signaling"/>
    <property type="evidence" value="ECO:0007669"/>
    <property type="project" value="TreeGrafter"/>
</dbReference>
<protein>
    <submittedName>
        <fullName evidence="6">Uncharacterized protein</fullName>
    </submittedName>
</protein>
<organism evidence="6 7">
    <name type="scientific">Hydnum rufescens UP504</name>
    <dbReference type="NCBI Taxonomy" id="1448309"/>
    <lineage>
        <taxon>Eukaryota</taxon>
        <taxon>Fungi</taxon>
        <taxon>Dikarya</taxon>
        <taxon>Basidiomycota</taxon>
        <taxon>Agaricomycotina</taxon>
        <taxon>Agaricomycetes</taxon>
        <taxon>Cantharellales</taxon>
        <taxon>Hydnaceae</taxon>
        <taxon>Hydnum</taxon>
    </lineage>
</organism>
<keyword evidence="1" id="KW-0853">WD repeat</keyword>
<dbReference type="OrthoDB" id="341486at2759"/>
<dbReference type="PANTHER" id="PTHR16453:SF9">
    <property type="entry name" value="GATOR COMPLEX PROTEIN MIOS"/>
    <property type="match status" value="1"/>
</dbReference>
<feature type="compositionally biased region" description="Polar residues" evidence="3">
    <location>
        <begin position="76"/>
        <end position="86"/>
    </location>
</feature>
<evidence type="ECO:0000313" key="6">
    <source>
        <dbReference type="EMBL" id="KAF9510020.1"/>
    </source>
</evidence>
<accession>A0A9P6AQD7</accession>
<evidence type="ECO:0000259" key="5">
    <source>
        <dbReference type="Pfam" id="PF21719"/>
    </source>
</evidence>
<dbReference type="InterPro" id="IPR049092">
    <property type="entry name" value="MIOS_a-sol"/>
</dbReference>
<dbReference type="Proteomes" id="UP000886523">
    <property type="component" value="Unassembled WGS sequence"/>
</dbReference>
<reference evidence="6" key="1">
    <citation type="journal article" date="2020" name="Nat. Commun.">
        <title>Large-scale genome sequencing of mycorrhizal fungi provides insights into the early evolution of symbiotic traits.</title>
        <authorList>
            <person name="Miyauchi S."/>
            <person name="Kiss E."/>
            <person name="Kuo A."/>
            <person name="Drula E."/>
            <person name="Kohler A."/>
            <person name="Sanchez-Garcia M."/>
            <person name="Morin E."/>
            <person name="Andreopoulos B."/>
            <person name="Barry K.W."/>
            <person name="Bonito G."/>
            <person name="Buee M."/>
            <person name="Carver A."/>
            <person name="Chen C."/>
            <person name="Cichocki N."/>
            <person name="Clum A."/>
            <person name="Culley D."/>
            <person name="Crous P.W."/>
            <person name="Fauchery L."/>
            <person name="Girlanda M."/>
            <person name="Hayes R.D."/>
            <person name="Keri Z."/>
            <person name="LaButti K."/>
            <person name="Lipzen A."/>
            <person name="Lombard V."/>
            <person name="Magnuson J."/>
            <person name="Maillard F."/>
            <person name="Murat C."/>
            <person name="Nolan M."/>
            <person name="Ohm R.A."/>
            <person name="Pangilinan J."/>
            <person name="Pereira M.F."/>
            <person name="Perotto S."/>
            <person name="Peter M."/>
            <person name="Pfister S."/>
            <person name="Riley R."/>
            <person name="Sitrit Y."/>
            <person name="Stielow J.B."/>
            <person name="Szollosi G."/>
            <person name="Zifcakova L."/>
            <person name="Stursova M."/>
            <person name="Spatafora J.W."/>
            <person name="Tedersoo L."/>
            <person name="Vaario L.M."/>
            <person name="Yamada A."/>
            <person name="Yan M."/>
            <person name="Wang P."/>
            <person name="Xu J."/>
            <person name="Bruns T."/>
            <person name="Baldrian P."/>
            <person name="Vilgalys R."/>
            <person name="Dunand C."/>
            <person name="Henrissat B."/>
            <person name="Grigoriev I.V."/>
            <person name="Hibbett D."/>
            <person name="Nagy L.G."/>
            <person name="Martin F.M."/>
        </authorList>
    </citation>
    <scope>NUCLEOTIDE SEQUENCE</scope>
    <source>
        <strain evidence="6">UP504</strain>
    </source>
</reference>
<sequence>MIHNASVATRNPITDVESLPALWRWMDSSRTIVGVESSRLHGFDFTYQGVLSIWEGFPSFPSKNLPAEDKERGTLHSDQQGTHSNLGATGRTSSGRGHRRPSSRNKSAGDSSRLHYEAEIETINGGRTHGVKKDISSATVQSSKVARRQFALGLFGWDYSDAEFRQAIQRWEENANAERAACWAVLLVNHELAIEILLRSRNEALQMLSGTIKMLVEHPSASERNPWLDHLKRLAVRNTNMYIRTMLSHLVGDGWEDILLQETSIPLRERLAIAFLFLPDDELTKYLHGLVESMKRYGDIEALLITGLNPLALDVIQAYLDNTGDVQTAAILASCVSPARWKPSERSKPFDNHSERWIEGYQNLLDSWRLFHHRCQFDMLRGEIKLAAIHDGEVTPFEWVPRQLEVRCNYCNRIINSSQPTESGPYGINGRVKADFCPSCQRKLPRCVICLMTIGVPDEEARHIELADAISFEDTIDDAMVFCQACRHGGHSGHMLDWFFGDAKGKVHSVCAVADCTCRCAEMI</sequence>
<dbReference type="CDD" id="cd16691">
    <property type="entry name" value="mRING-H2-C3H3C2_Mio"/>
    <property type="match status" value="1"/>
</dbReference>
<dbReference type="Pfam" id="PF17034">
    <property type="entry name" value="zinc_ribbon_16"/>
    <property type="match status" value="1"/>
</dbReference>
<name>A0A9P6AQD7_9AGAM</name>
<evidence type="ECO:0000256" key="2">
    <source>
        <dbReference type="ARBA" id="ARBA00022737"/>
    </source>
</evidence>
<keyword evidence="7" id="KW-1185">Reference proteome</keyword>
<dbReference type="Pfam" id="PF21719">
    <property type="entry name" value="MIOS_a-sol"/>
    <property type="match status" value="1"/>
</dbReference>
<evidence type="ECO:0000259" key="4">
    <source>
        <dbReference type="Pfam" id="PF17034"/>
    </source>
</evidence>
<feature type="domain" description="MIOS-like alpha-solenoid" evidence="5">
    <location>
        <begin position="138"/>
        <end position="277"/>
    </location>
</feature>
<evidence type="ECO:0000313" key="7">
    <source>
        <dbReference type="Proteomes" id="UP000886523"/>
    </source>
</evidence>
<dbReference type="InterPro" id="IPR031488">
    <property type="entry name" value="Zn_ribbon_mio"/>
</dbReference>
<feature type="region of interest" description="Disordered" evidence="3">
    <location>
        <begin position="64"/>
        <end position="114"/>
    </location>
</feature>
<evidence type="ECO:0000256" key="3">
    <source>
        <dbReference type="SAM" id="MobiDB-lite"/>
    </source>
</evidence>